<evidence type="ECO:0000313" key="2">
    <source>
        <dbReference type="Proteomes" id="UP001177260"/>
    </source>
</evidence>
<proteinExistence type="predicted"/>
<gene>
    <name evidence="1" type="ORF">N8T08_006822</name>
</gene>
<name>A0ACC3AZN4_9EURO</name>
<dbReference type="EMBL" id="JAOPJF010000041">
    <property type="protein sequence ID" value="KAK1143295.1"/>
    <property type="molecule type" value="Genomic_DNA"/>
</dbReference>
<accession>A0ACC3AZN4</accession>
<organism evidence="1 2">
    <name type="scientific">Aspergillus melleus</name>
    <dbReference type="NCBI Taxonomy" id="138277"/>
    <lineage>
        <taxon>Eukaryota</taxon>
        <taxon>Fungi</taxon>
        <taxon>Dikarya</taxon>
        <taxon>Ascomycota</taxon>
        <taxon>Pezizomycotina</taxon>
        <taxon>Eurotiomycetes</taxon>
        <taxon>Eurotiomycetidae</taxon>
        <taxon>Eurotiales</taxon>
        <taxon>Aspergillaceae</taxon>
        <taxon>Aspergillus</taxon>
        <taxon>Aspergillus subgen. Circumdati</taxon>
    </lineage>
</organism>
<keyword evidence="2" id="KW-1185">Reference proteome</keyword>
<sequence length="559" mass="63218">MANTCDVIGDHDSSWHVFTISPTLPIQVPEQPSKNTKKKKSKGGGTPLIGIGASEEDDFSTWYQQVLLKSEMIDYYDISGCYILRPGSWEIWEILQVWFNKQLRKMKIRNCSFPLFVNEKVLSKEENHVEGFSAEVAWVTQSGKTKLDSKIAIRPTSETIIYPYLANWIRSHRDLPVKLNQYNSVVRWEFRNPQPFLRSREFYWQEGHTAHLTKAGADQEVLEILDIYTTIYQDFLAVPVIPGRKSENEAFAGADYTTSVEAFIPSTGRAIQGATSHALGQNFSKIFNISVENPQKDGSPNSSRVFVWQNSWAYSTRVIGVMVMVHGDDKGLVLPPRVAPTQVIIIPVGITASTSDDEKQSLYNNVFQLEKALLDAEIRVETDIATEYSPGWKFNHYELKGIPLRLEFGPKELKDGFLSTSRRDTLEKGRISLTDATSEVLALLETIQSDMYARALEKFRNNVKVITDWERFTPAINNKHVCLIPFCLRPDCEDQIKKMSERSSALEGEQQDARAPSMGAKSLCIPFKQVAELEGTNTPCLAKGCENMAAKWTLFGRSY</sequence>
<comment type="caution">
    <text evidence="1">The sequence shown here is derived from an EMBL/GenBank/DDBJ whole genome shotgun (WGS) entry which is preliminary data.</text>
</comment>
<reference evidence="1 2" key="1">
    <citation type="journal article" date="2023" name="ACS Omega">
        <title>Identification of the Neoaspergillic Acid Biosynthesis Gene Cluster by Establishing an In Vitro CRISPR-Ribonucleoprotein Genetic System in Aspergillus melleus.</title>
        <authorList>
            <person name="Yuan B."/>
            <person name="Grau M.F."/>
            <person name="Murata R.M."/>
            <person name="Torok T."/>
            <person name="Venkateswaran K."/>
            <person name="Stajich J.E."/>
            <person name="Wang C.C.C."/>
        </authorList>
    </citation>
    <scope>NUCLEOTIDE SEQUENCE [LARGE SCALE GENOMIC DNA]</scope>
    <source>
        <strain evidence="1 2">IMV 1140</strain>
    </source>
</reference>
<evidence type="ECO:0000313" key="1">
    <source>
        <dbReference type="EMBL" id="KAK1143295.1"/>
    </source>
</evidence>
<dbReference type="Proteomes" id="UP001177260">
    <property type="component" value="Unassembled WGS sequence"/>
</dbReference>
<protein>
    <submittedName>
        <fullName evidence="1">Uncharacterized protein</fullName>
    </submittedName>
</protein>